<protein>
    <submittedName>
        <fullName evidence="1">Uncharacterized protein</fullName>
    </submittedName>
</protein>
<evidence type="ECO:0000313" key="2">
    <source>
        <dbReference type="Proteomes" id="UP000245720"/>
    </source>
</evidence>
<sequence>MEYFSGEAWVKVCGEFFDAYVNFRLDGTSEHLIEHNGRKIEIYFFDHVSYTSVELYCPSTFKAMLGCYDGSAKNTKEIIRMILWLTLNVEDLEVYEINTFDLEEEHKKLRELLVQKVGLCYENECAEYWKGIGEVSFILNLHNRRFHIYIYPDALWDTYSSVVVDIYCFDTNLSCSMFISQTEDYLDDLVSLIQDMSLEPEIAEFCISDSTREHELIREALIGLETKHRRYIFRWPFFSPSSIMESKIIPDRYITLHKRIIRIQFDQKEKYINIIVSCLTTGKTCSLELPKDSDYNELEEVYEELVYKIQELAWEFI</sequence>
<evidence type="ECO:0000313" key="1">
    <source>
        <dbReference type="EMBL" id="PWJ10951.1"/>
    </source>
</evidence>
<proteinExistence type="predicted"/>
<dbReference type="EMBL" id="QGDI01000011">
    <property type="protein sequence ID" value="PWJ10951.1"/>
    <property type="molecule type" value="Genomic_DNA"/>
</dbReference>
<dbReference type="OrthoDB" id="1816426at2"/>
<gene>
    <name evidence="1" type="ORF">IE37_02597</name>
</gene>
<reference evidence="1 2" key="1">
    <citation type="submission" date="2018-05" db="EMBL/GenBank/DDBJ databases">
        <title>The Hungate 1000. A catalogue of reference genomes from the rumen microbiome.</title>
        <authorList>
            <person name="Kelly W."/>
        </authorList>
    </citation>
    <scope>NUCLEOTIDE SEQUENCE [LARGE SCALE GENOMIC DNA]</scope>
    <source>
        <strain evidence="1 2">SAb67</strain>
    </source>
</reference>
<name>A0A315XX16_RUMFL</name>
<dbReference type="Proteomes" id="UP000245720">
    <property type="component" value="Unassembled WGS sequence"/>
</dbReference>
<organism evidence="1 2">
    <name type="scientific">Ruminococcus flavefaciens</name>
    <dbReference type="NCBI Taxonomy" id="1265"/>
    <lineage>
        <taxon>Bacteria</taxon>
        <taxon>Bacillati</taxon>
        <taxon>Bacillota</taxon>
        <taxon>Clostridia</taxon>
        <taxon>Eubacteriales</taxon>
        <taxon>Oscillospiraceae</taxon>
        <taxon>Ruminococcus</taxon>
    </lineage>
</organism>
<comment type="caution">
    <text evidence="1">The sequence shown here is derived from an EMBL/GenBank/DDBJ whole genome shotgun (WGS) entry which is preliminary data.</text>
</comment>
<accession>A0A315XX16</accession>
<dbReference type="AlphaFoldDB" id="A0A315XX16"/>
<dbReference type="RefSeq" id="WP_109727326.1">
    <property type="nucleotide sequence ID" value="NZ_QGDI01000011.1"/>
</dbReference>